<reference evidence="9" key="1">
    <citation type="submission" date="2020-10" db="EMBL/GenBank/DDBJ databases">
        <authorList>
            <person name="Gilroy R."/>
        </authorList>
    </citation>
    <scope>NUCLEOTIDE SEQUENCE</scope>
    <source>
        <strain evidence="9">B3-4054</strain>
    </source>
</reference>
<evidence type="ECO:0000313" key="10">
    <source>
        <dbReference type="Proteomes" id="UP000823616"/>
    </source>
</evidence>
<accession>A0A9D9ER13</accession>
<dbReference type="CDD" id="cd06530">
    <property type="entry name" value="S26_SPase_I"/>
    <property type="match status" value="1"/>
</dbReference>
<reference evidence="9" key="2">
    <citation type="journal article" date="2021" name="PeerJ">
        <title>Extensive microbial diversity within the chicken gut microbiome revealed by metagenomics and culture.</title>
        <authorList>
            <person name="Gilroy R."/>
            <person name="Ravi A."/>
            <person name="Getino M."/>
            <person name="Pursley I."/>
            <person name="Horton D.L."/>
            <person name="Alikhan N.F."/>
            <person name="Baker D."/>
            <person name="Gharbi K."/>
            <person name="Hall N."/>
            <person name="Watson M."/>
            <person name="Adriaenssens E.M."/>
            <person name="Foster-Nyarko E."/>
            <person name="Jarju S."/>
            <person name="Secka A."/>
            <person name="Antonio M."/>
            <person name="Oren A."/>
            <person name="Chaudhuri R.R."/>
            <person name="La Ragione R."/>
            <person name="Hildebrand F."/>
            <person name="Pallen M.J."/>
        </authorList>
    </citation>
    <scope>NUCLEOTIDE SEQUENCE</scope>
    <source>
        <strain evidence="9">B3-4054</strain>
    </source>
</reference>
<comment type="subcellular location">
    <subcellularLocation>
        <location evidence="7">Membrane</location>
        <topology evidence="7">Single-pass type II membrane protein</topology>
    </subcellularLocation>
</comment>
<dbReference type="InterPro" id="IPR000223">
    <property type="entry name" value="Pept_S26A_signal_pept_1"/>
</dbReference>
<comment type="catalytic activity">
    <reaction evidence="1 7">
        <text>Cleavage of hydrophobic, N-terminal signal or leader sequences from secreted and periplasmic proteins.</text>
        <dbReference type="EC" id="3.4.21.89"/>
    </reaction>
</comment>
<keyword evidence="7" id="KW-1133">Transmembrane helix</keyword>
<feature type="transmembrane region" description="Helical" evidence="7">
    <location>
        <begin position="28"/>
        <end position="46"/>
    </location>
</feature>
<evidence type="ECO:0000256" key="5">
    <source>
        <dbReference type="ARBA" id="ARBA00022801"/>
    </source>
</evidence>
<evidence type="ECO:0000256" key="3">
    <source>
        <dbReference type="ARBA" id="ARBA00013208"/>
    </source>
</evidence>
<feature type="transmembrane region" description="Helical" evidence="7">
    <location>
        <begin position="140"/>
        <end position="163"/>
    </location>
</feature>
<comment type="caution">
    <text evidence="7">Lacks conserved residue(s) required for the propagation of feature annotation.</text>
</comment>
<evidence type="ECO:0000256" key="6">
    <source>
        <dbReference type="PIRSR" id="PIRSR600223-1"/>
    </source>
</evidence>
<dbReference type="GO" id="GO:0016020">
    <property type="term" value="C:membrane"/>
    <property type="evidence" value="ECO:0007669"/>
    <property type="project" value="UniProtKB-SubCell"/>
</dbReference>
<name>A0A9D9ER13_9SPIR</name>
<evidence type="ECO:0000256" key="7">
    <source>
        <dbReference type="RuleBase" id="RU362042"/>
    </source>
</evidence>
<dbReference type="PANTHER" id="PTHR43390:SF1">
    <property type="entry name" value="CHLOROPLAST PROCESSING PEPTIDASE"/>
    <property type="match status" value="1"/>
</dbReference>
<dbReference type="AlphaFoldDB" id="A0A9D9ER13"/>
<comment type="caution">
    <text evidence="9">The sequence shown here is derived from an EMBL/GenBank/DDBJ whole genome shotgun (WGS) entry which is preliminary data.</text>
</comment>
<dbReference type="EC" id="3.4.21.89" evidence="3 7"/>
<sequence length="561" mass="63679">MKSCLFLSAALAAVYTLLLFCPDFSPAILAFPLSAVFTFFFFLALFRFRKNTSRKNLALLRKLTEYAPFVYFALFVLRRTGEGRTPFALDAVSALLWLGITGLSIAVLFQLGEKRVSRYWPALEKPEKERKTIGRQILEWIDALVQAACLVLLINLLFFQLYAIPSESMVPEFMVGDRVIVVKTPSGPRFPLSEAGIPRMRGYGRGDIVVFRNPHYNDGKRSEVRSFVSQLVYMLSFTSVNINRDGFGNIKADPLVKRITGVPGEKLMLVDGVLYARTKEQSEFRPVAEDERWAAWNLNALPASQRELVRVFPLSDEAYNLLLSVESLRANLDLAGAAQDARQMAEQFAAYKPAADTDASRANLEQIVPASRMEFSDLFLSNEEITRRLLTMNGGAAWFSAFLTDWTGNPDRGNLFDRRSANLNILAKLTFGRLVLRNAQLILENATAAEFRDDPQRRSLLADAEVYRFYISAHDQRNFGEFPAGENEFLPENCFFMMGDNRFNSLDMRHSYDVRLRPIDAGDRFSILYRSNLEPRWVHADEILGSAVFRFWPPARIGIPE</sequence>
<comment type="similarity">
    <text evidence="2 7">Belongs to the peptidase S26 family.</text>
</comment>
<feature type="transmembrane region" description="Helical" evidence="7">
    <location>
        <begin position="58"/>
        <end position="77"/>
    </location>
</feature>
<dbReference type="PANTHER" id="PTHR43390">
    <property type="entry name" value="SIGNAL PEPTIDASE I"/>
    <property type="match status" value="1"/>
</dbReference>
<keyword evidence="5 7" id="KW-0378">Hydrolase</keyword>
<dbReference type="Proteomes" id="UP000823616">
    <property type="component" value="Unassembled WGS sequence"/>
</dbReference>
<organism evidence="9 10">
    <name type="scientific">Candidatus Avitreponema avistercoris</name>
    <dbReference type="NCBI Taxonomy" id="2840705"/>
    <lineage>
        <taxon>Bacteria</taxon>
        <taxon>Pseudomonadati</taxon>
        <taxon>Spirochaetota</taxon>
        <taxon>Spirochaetia</taxon>
        <taxon>Spirochaetales</taxon>
        <taxon>Candidatus Avitreponema</taxon>
    </lineage>
</organism>
<dbReference type="SUPFAM" id="SSF51306">
    <property type="entry name" value="LexA/Signal peptidase"/>
    <property type="match status" value="2"/>
</dbReference>
<dbReference type="GO" id="GO:0009003">
    <property type="term" value="F:signal peptidase activity"/>
    <property type="evidence" value="ECO:0007669"/>
    <property type="project" value="UniProtKB-EC"/>
</dbReference>
<dbReference type="Pfam" id="PF10502">
    <property type="entry name" value="Peptidase_S26"/>
    <property type="match status" value="1"/>
</dbReference>
<feature type="domain" description="Peptidase S26" evidence="8">
    <location>
        <begin position="138"/>
        <end position="283"/>
    </location>
</feature>
<feature type="transmembrane region" description="Helical" evidence="7">
    <location>
        <begin position="89"/>
        <end position="109"/>
    </location>
</feature>
<protein>
    <recommendedName>
        <fullName evidence="4 7">Signal peptidase I</fullName>
        <ecNumber evidence="3 7">3.4.21.89</ecNumber>
    </recommendedName>
</protein>
<dbReference type="GO" id="GO:0004252">
    <property type="term" value="F:serine-type endopeptidase activity"/>
    <property type="evidence" value="ECO:0007669"/>
    <property type="project" value="InterPro"/>
</dbReference>
<dbReference type="GO" id="GO:0006465">
    <property type="term" value="P:signal peptide processing"/>
    <property type="evidence" value="ECO:0007669"/>
    <property type="project" value="InterPro"/>
</dbReference>
<dbReference type="InterPro" id="IPR019533">
    <property type="entry name" value="Peptidase_S26"/>
</dbReference>
<dbReference type="InterPro" id="IPR036286">
    <property type="entry name" value="LexA/Signal_pep-like_sf"/>
</dbReference>
<evidence type="ECO:0000259" key="8">
    <source>
        <dbReference type="Pfam" id="PF10502"/>
    </source>
</evidence>
<dbReference type="Gene3D" id="2.10.109.10">
    <property type="entry name" value="Umud Fragment, subunit A"/>
    <property type="match status" value="2"/>
</dbReference>
<feature type="active site" evidence="6">
    <location>
        <position position="168"/>
    </location>
</feature>
<dbReference type="PRINTS" id="PR00727">
    <property type="entry name" value="LEADERPTASE"/>
</dbReference>
<dbReference type="EMBL" id="JADIMS010000014">
    <property type="protein sequence ID" value="MBO8449679.1"/>
    <property type="molecule type" value="Genomic_DNA"/>
</dbReference>
<dbReference type="NCBIfam" id="TIGR02227">
    <property type="entry name" value="sigpep_I_bact"/>
    <property type="match status" value="1"/>
</dbReference>
<gene>
    <name evidence="9" type="primary">lepB</name>
    <name evidence="9" type="ORF">IAA96_01075</name>
</gene>
<dbReference type="InterPro" id="IPR019757">
    <property type="entry name" value="Pept_S26A_signal_pept_1_Lys-AS"/>
</dbReference>
<evidence type="ECO:0000256" key="2">
    <source>
        <dbReference type="ARBA" id="ARBA00009370"/>
    </source>
</evidence>
<dbReference type="PROSITE" id="PS00760">
    <property type="entry name" value="SPASE_I_2"/>
    <property type="match status" value="1"/>
</dbReference>
<feature type="active site" evidence="6">
    <location>
        <position position="257"/>
    </location>
</feature>
<keyword evidence="7" id="KW-0645">Protease</keyword>
<evidence type="ECO:0000313" key="9">
    <source>
        <dbReference type="EMBL" id="MBO8449679.1"/>
    </source>
</evidence>
<keyword evidence="7" id="KW-0472">Membrane</keyword>
<proteinExistence type="inferred from homology"/>
<evidence type="ECO:0000256" key="4">
    <source>
        <dbReference type="ARBA" id="ARBA00019232"/>
    </source>
</evidence>
<evidence type="ECO:0000256" key="1">
    <source>
        <dbReference type="ARBA" id="ARBA00000677"/>
    </source>
</evidence>
<keyword evidence="7" id="KW-0812">Transmembrane</keyword>